<dbReference type="Proteomes" id="UP000026961">
    <property type="component" value="Chromosome 6"/>
</dbReference>
<accession>A0A0E0A4C0</accession>
<reference evidence="2" key="2">
    <citation type="submission" date="2018-05" db="EMBL/GenBank/DDBJ databases">
        <title>OgluRS3 (Oryza glumaepatula Reference Sequence Version 3).</title>
        <authorList>
            <person name="Zhang J."/>
            <person name="Kudrna D."/>
            <person name="Lee S."/>
            <person name="Talag J."/>
            <person name="Welchert J."/>
            <person name="Wing R.A."/>
        </authorList>
    </citation>
    <scope>NUCLEOTIDE SEQUENCE [LARGE SCALE GENOMIC DNA]</scope>
</reference>
<name>A0A0E0A4C0_9ORYZ</name>
<dbReference type="PANTHER" id="PTHR36480:SF3">
    <property type="entry name" value="OS06G0118900 PROTEIN"/>
    <property type="match status" value="1"/>
</dbReference>
<evidence type="ECO:0000256" key="1">
    <source>
        <dbReference type="SAM" id="MobiDB-lite"/>
    </source>
</evidence>
<protein>
    <recommendedName>
        <fullName evidence="4">Late embryogenesis abundant protein LEA-2 subgroup domain-containing protein</fullName>
    </recommendedName>
</protein>
<keyword evidence="3" id="KW-1185">Reference proteome</keyword>
<dbReference type="HOGENOM" id="CLU_1423649_0_0_1"/>
<evidence type="ECO:0008006" key="4">
    <source>
        <dbReference type="Google" id="ProtNLM"/>
    </source>
</evidence>
<dbReference type="AlphaFoldDB" id="A0A0E0A4C0"/>
<evidence type="ECO:0000313" key="2">
    <source>
        <dbReference type="EnsemblPlants" id="OGLUM06G01380.1"/>
    </source>
</evidence>
<reference evidence="2" key="1">
    <citation type="submission" date="2015-04" db="UniProtKB">
        <authorList>
            <consortium name="EnsemblPlants"/>
        </authorList>
    </citation>
    <scope>IDENTIFICATION</scope>
</reference>
<sequence>MAAMIETLALLAVVCAVIVVLRPAHLVFAARVSGFSRGGGGGGEKRIRITIIANNTSKHARVQYRSMKTEVWVDDKQWVPVDFDGKTSAQFSGDPWWQPPDNSTLLTARVHVLEADEKKNQPPPPGKLAGDTSTTTAAGASPSPSDNKEYTVVIKTQVQFSYGPARTRFYNIIVTCPPSANANISSDYDTATYVYSSRNDRCT</sequence>
<organism evidence="2">
    <name type="scientific">Oryza glumipatula</name>
    <dbReference type="NCBI Taxonomy" id="40148"/>
    <lineage>
        <taxon>Eukaryota</taxon>
        <taxon>Viridiplantae</taxon>
        <taxon>Streptophyta</taxon>
        <taxon>Embryophyta</taxon>
        <taxon>Tracheophyta</taxon>
        <taxon>Spermatophyta</taxon>
        <taxon>Magnoliopsida</taxon>
        <taxon>Liliopsida</taxon>
        <taxon>Poales</taxon>
        <taxon>Poaceae</taxon>
        <taxon>BOP clade</taxon>
        <taxon>Oryzoideae</taxon>
        <taxon>Oryzeae</taxon>
        <taxon>Oryzinae</taxon>
        <taxon>Oryza</taxon>
    </lineage>
</organism>
<evidence type="ECO:0000313" key="3">
    <source>
        <dbReference type="Proteomes" id="UP000026961"/>
    </source>
</evidence>
<feature type="compositionally biased region" description="Low complexity" evidence="1">
    <location>
        <begin position="129"/>
        <end position="145"/>
    </location>
</feature>
<dbReference type="Gramene" id="OGLUM06G01380.1">
    <property type="protein sequence ID" value="OGLUM06G01380.1"/>
    <property type="gene ID" value="OGLUM06G01380"/>
</dbReference>
<dbReference type="PANTHER" id="PTHR36480">
    <property type="entry name" value="OS06G0118900 PROTEIN-RELATED"/>
    <property type="match status" value="1"/>
</dbReference>
<dbReference type="eggNOG" id="ENOG502R48E">
    <property type="taxonomic scope" value="Eukaryota"/>
</dbReference>
<proteinExistence type="predicted"/>
<dbReference type="EnsemblPlants" id="OGLUM06G01380.1">
    <property type="protein sequence ID" value="OGLUM06G01380.1"/>
    <property type="gene ID" value="OGLUM06G01380"/>
</dbReference>
<feature type="region of interest" description="Disordered" evidence="1">
    <location>
        <begin position="115"/>
        <end position="148"/>
    </location>
</feature>